<dbReference type="EMBL" id="JTDL01000101">
    <property type="protein sequence ID" value="KHL03264.1"/>
    <property type="molecule type" value="Genomic_DNA"/>
</dbReference>
<keyword evidence="4 6" id="KW-1133">Transmembrane helix</keyword>
<accession>A0A0B2AN29</accession>
<dbReference type="AlphaFoldDB" id="A0A0B2AN29"/>
<feature type="transmembrane region" description="Helical" evidence="6">
    <location>
        <begin position="6"/>
        <end position="28"/>
    </location>
</feature>
<dbReference type="RefSeq" id="WP_043122805.1">
    <property type="nucleotide sequence ID" value="NZ_JTDL01000101.1"/>
</dbReference>
<gene>
    <name evidence="8" type="ORF">LK10_09430</name>
</gene>
<keyword evidence="5 6" id="KW-0472">Membrane</keyword>
<name>A0A0B2AN29_9MICC</name>
<dbReference type="Pfam" id="PF13244">
    <property type="entry name" value="MbhD"/>
    <property type="match status" value="1"/>
</dbReference>
<evidence type="ECO:0000313" key="8">
    <source>
        <dbReference type="EMBL" id="KHL03264.1"/>
    </source>
</evidence>
<evidence type="ECO:0000256" key="3">
    <source>
        <dbReference type="ARBA" id="ARBA00022692"/>
    </source>
</evidence>
<organism evidence="8 9">
    <name type="scientific">Sinomonas humi</name>
    <dbReference type="NCBI Taxonomy" id="1338436"/>
    <lineage>
        <taxon>Bacteria</taxon>
        <taxon>Bacillati</taxon>
        <taxon>Actinomycetota</taxon>
        <taxon>Actinomycetes</taxon>
        <taxon>Micrococcales</taxon>
        <taxon>Micrococcaceae</taxon>
        <taxon>Sinomonas</taxon>
    </lineage>
</organism>
<keyword evidence="2" id="KW-1003">Cell membrane</keyword>
<evidence type="ECO:0000259" key="7">
    <source>
        <dbReference type="Pfam" id="PF13244"/>
    </source>
</evidence>
<proteinExistence type="predicted"/>
<keyword evidence="3 6" id="KW-0812">Transmembrane</keyword>
<evidence type="ECO:0000256" key="2">
    <source>
        <dbReference type="ARBA" id="ARBA00022475"/>
    </source>
</evidence>
<dbReference type="OrthoDB" id="4337946at2"/>
<sequence length="96" mass="10080">MSSGFLTNALIAVSLTLVLVGAAVVVFTRPPSKQAVVLSVYGILLSIFFVTLQAPDVALSQVAIGTAVVPLIVVLSIRKIASIRDEARSEREGEQS</sequence>
<comment type="subcellular location">
    <subcellularLocation>
        <location evidence="1">Cell membrane</location>
        <topology evidence="1">Multi-pass membrane protein</topology>
    </subcellularLocation>
</comment>
<keyword evidence="9" id="KW-1185">Reference proteome</keyword>
<dbReference type="InterPro" id="IPR042106">
    <property type="entry name" value="Nuo/plastoQ_OxRdtase_6_NuoJ"/>
</dbReference>
<dbReference type="STRING" id="1338436.LK10_09430"/>
<dbReference type="Proteomes" id="UP000030982">
    <property type="component" value="Unassembled WGS sequence"/>
</dbReference>
<reference evidence="8 9" key="1">
    <citation type="submission" date="2014-09" db="EMBL/GenBank/DDBJ databases">
        <title>Genome sequence of Sinomonas sp. MUSC 117.</title>
        <authorList>
            <person name="Lee L.-H."/>
        </authorList>
    </citation>
    <scope>NUCLEOTIDE SEQUENCE [LARGE SCALE GENOMIC DNA]</scope>
    <source>
        <strain evidence="8 9">MUSC 117</strain>
    </source>
</reference>
<evidence type="ECO:0000313" key="9">
    <source>
        <dbReference type="Proteomes" id="UP000030982"/>
    </source>
</evidence>
<protein>
    <recommendedName>
        <fullName evidence="7">MrpA C-terminal/MbhD domain-containing protein</fullName>
    </recommendedName>
</protein>
<evidence type="ECO:0000256" key="5">
    <source>
        <dbReference type="ARBA" id="ARBA00023136"/>
    </source>
</evidence>
<feature type="domain" description="MrpA C-terminal/MbhD" evidence="7">
    <location>
        <begin position="17"/>
        <end position="80"/>
    </location>
</feature>
<dbReference type="Gene3D" id="1.20.120.1200">
    <property type="entry name" value="NADH-ubiquinone/plastoquinone oxidoreductase chain 6, subunit NuoJ"/>
    <property type="match status" value="1"/>
</dbReference>
<comment type="caution">
    <text evidence="8">The sequence shown here is derived from an EMBL/GenBank/DDBJ whole genome shotgun (WGS) entry which is preliminary data.</text>
</comment>
<feature type="transmembrane region" description="Helical" evidence="6">
    <location>
        <begin position="58"/>
        <end position="77"/>
    </location>
</feature>
<feature type="transmembrane region" description="Helical" evidence="6">
    <location>
        <begin position="35"/>
        <end position="52"/>
    </location>
</feature>
<dbReference type="GO" id="GO:0005886">
    <property type="term" value="C:plasma membrane"/>
    <property type="evidence" value="ECO:0007669"/>
    <property type="project" value="UniProtKB-SubCell"/>
</dbReference>
<evidence type="ECO:0000256" key="1">
    <source>
        <dbReference type="ARBA" id="ARBA00004651"/>
    </source>
</evidence>
<evidence type="ECO:0000256" key="6">
    <source>
        <dbReference type="SAM" id="Phobius"/>
    </source>
</evidence>
<dbReference type="InterPro" id="IPR025383">
    <property type="entry name" value="MrpA_C/MbhD"/>
</dbReference>
<evidence type="ECO:0000256" key="4">
    <source>
        <dbReference type="ARBA" id="ARBA00022989"/>
    </source>
</evidence>